<gene>
    <name evidence="5" type="ORF">HHL14_04930</name>
</gene>
<name>A0A7X9ZVQ9_9BURK</name>
<dbReference type="InterPro" id="IPR029039">
    <property type="entry name" value="Flavoprotein-like_sf"/>
</dbReference>
<sequence>MNVLVVYAHPEPKSLNGSLKDFTLRHLERAGHTVQVSDLYAMNWKASLDANDSLERLSSERFYPSSESKHAFENGLQSEDIAREQDKLKWADAVIFQFPLWWFSMPALMKGWFERVYAYGLAYGVGEHSDARWGERYGEGRFAGKRAMLVVTTGGWESHYSARGINGPIDDLLFPIQHGMLYYPGFDVLPPFVVYRTGRIDDAKYAEVSEALGRRLDTLWTSAPIAFRAQNGGAYAIPALTLRDDLAAGQVGFAAHIARADEGVDEAAEEATEEVKQRAEANSSTMSIA</sequence>
<dbReference type="AlphaFoldDB" id="A0A7X9ZVQ9"/>
<evidence type="ECO:0000313" key="6">
    <source>
        <dbReference type="Proteomes" id="UP000583127"/>
    </source>
</evidence>
<dbReference type="Pfam" id="PF02525">
    <property type="entry name" value="Flavodoxin_2"/>
    <property type="match status" value="1"/>
</dbReference>
<organism evidence="5 6">
    <name type="scientific">Paraburkholderia antibiotica</name>
    <dbReference type="NCBI Taxonomy" id="2728839"/>
    <lineage>
        <taxon>Bacteria</taxon>
        <taxon>Pseudomonadati</taxon>
        <taxon>Pseudomonadota</taxon>
        <taxon>Betaproteobacteria</taxon>
        <taxon>Burkholderiales</taxon>
        <taxon>Burkholderiaceae</taxon>
        <taxon>Paraburkholderia</taxon>
    </lineage>
</organism>
<dbReference type="EMBL" id="JABBFZ010000002">
    <property type="protein sequence ID" value="NML30172.1"/>
    <property type="molecule type" value="Genomic_DNA"/>
</dbReference>
<comment type="caution">
    <text evidence="5">The sequence shown here is derived from an EMBL/GenBank/DDBJ whole genome shotgun (WGS) entry which is preliminary data.</text>
</comment>
<dbReference type="RefSeq" id="WP_169496456.1">
    <property type="nucleotide sequence ID" value="NZ_JABBFZ010000002.1"/>
</dbReference>
<keyword evidence="6" id="KW-1185">Reference proteome</keyword>
<evidence type="ECO:0000259" key="4">
    <source>
        <dbReference type="Pfam" id="PF02525"/>
    </source>
</evidence>
<dbReference type="PANTHER" id="PTHR10204:SF34">
    <property type="entry name" value="NAD(P)H DEHYDROGENASE [QUINONE] 1 ISOFORM 1"/>
    <property type="match status" value="1"/>
</dbReference>
<feature type="compositionally biased region" description="Polar residues" evidence="3">
    <location>
        <begin position="280"/>
        <end position="289"/>
    </location>
</feature>
<evidence type="ECO:0000313" key="5">
    <source>
        <dbReference type="EMBL" id="NML30172.1"/>
    </source>
</evidence>
<reference evidence="5 6" key="1">
    <citation type="submission" date="2020-04" db="EMBL/GenBank/DDBJ databases">
        <title>Paraburkholderia sp. G-4-1-8 isolated from soil.</title>
        <authorList>
            <person name="Dahal R.H."/>
        </authorList>
    </citation>
    <scope>NUCLEOTIDE SEQUENCE [LARGE SCALE GENOMIC DNA]</scope>
    <source>
        <strain evidence="5 6">G-4-1-8</strain>
    </source>
</reference>
<dbReference type="GO" id="GO:0003955">
    <property type="term" value="F:NAD(P)H dehydrogenase (quinone) activity"/>
    <property type="evidence" value="ECO:0007669"/>
    <property type="project" value="TreeGrafter"/>
</dbReference>
<evidence type="ECO:0000256" key="2">
    <source>
        <dbReference type="ARBA" id="ARBA00023002"/>
    </source>
</evidence>
<feature type="region of interest" description="Disordered" evidence="3">
    <location>
        <begin position="265"/>
        <end position="289"/>
    </location>
</feature>
<comment type="similarity">
    <text evidence="1">Belongs to the NAD(P)H dehydrogenase (quinone) family.</text>
</comment>
<dbReference type="InterPro" id="IPR003680">
    <property type="entry name" value="Flavodoxin_fold"/>
</dbReference>
<dbReference type="PANTHER" id="PTHR10204">
    <property type="entry name" value="NAD P H OXIDOREDUCTASE-RELATED"/>
    <property type="match status" value="1"/>
</dbReference>
<protein>
    <submittedName>
        <fullName evidence="5">NAD(P)H-dependent oxidoreductase</fullName>
    </submittedName>
</protein>
<dbReference type="GO" id="GO:0005829">
    <property type="term" value="C:cytosol"/>
    <property type="evidence" value="ECO:0007669"/>
    <property type="project" value="TreeGrafter"/>
</dbReference>
<feature type="domain" description="Flavodoxin-like fold" evidence="4">
    <location>
        <begin position="1"/>
        <end position="212"/>
    </location>
</feature>
<dbReference type="SUPFAM" id="SSF52218">
    <property type="entry name" value="Flavoproteins"/>
    <property type="match status" value="1"/>
</dbReference>
<evidence type="ECO:0000256" key="1">
    <source>
        <dbReference type="ARBA" id="ARBA00006252"/>
    </source>
</evidence>
<dbReference type="InterPro" id="IPR051545">
    <property type="entry name" value="NAD(P)H_dehydrogenase_qn"/>
</dbReference>
<dbReference type="Proteomes" id="UP000583127">
    <property type="component" value="Unassembled WGS sequence"/>
</dbReference>
<dbReference type="Gene3D" id="3.40.50.360">
    <property type="match status" value="1"/>
</dbReference>
<accession>A0A7X9ZVQ9</accession>
<keyword evidence="2" id="KW-0560">Oxidoreductase</keyword>
<proteinExistence type="inferred from homology"/>
<evidence type="ECO:0000256" key="3">
    <source>
        <dbReference type="SAM" id="MobiDB-lite"/>
    </source>
</evidence>